<dbReference type="STRING" id="490622.A0A395NP62"/>
<dbReference type="Gene3D" id="2.30.110.10">
    <property type="entry name" value="Electron Transport, Fmn-binding Protein, Chain A"/>
    <property type="match status" value="1"/>
</dbReference>
<protein>
    <submittedName>
        <fullName evidence="2">Pyridoxamine phosphate oxidase</fullName>
    </submittedName>
</protein>
<dbReference type="Proteomes" id="UP000266272">
    <property type="component" value="Unassembled WGS sequence"/>
</dbReference>
<feature type="domain" description="Pyridoxamine 5'-phosphate oxidase N-terminal" evidence="1">
    <location>
        <begin position="91"/>
        <end position="171"/>
    </location>
</feature>
<dbReference type="OrthoDB" id="5300823at2759"/>
<dbReference type="Pfam" id="PF01243">
    <property type="entry name" value="PNPOx_N"/>
    <property type="match status" value="1"/>
</dbReference>
<evidence type="ECO:0000259" key="1">
    <source>
        <dbReference type="Pfam" id="PF01243"/>
    </source>
</evidence>
<dbReference type="AlphaFoldDB" id="A0A395NP62"/>
<dbReference type="InterPro" id="IPR012349">
    <property type="entry name" value="Split_barrel_FMN-bd"/>
</dbReference>
<dbReference type="EMBL" id="PXOA01000252">
    <property type="protein sequence ID" value="RFU77779.1"/>
    <property type="molecule type" value="Genomic_DNA"/>
</dbReference>
<dbReference type="SUPFAM" id="SSF50475">
    <property type="entry name" value="FMN-binding split barrel"/>
    <property type="match status" value="1"/>
</dbReference>
<gene>
    <name evidence="2" type="ORF">TARUN_4432</name>
</gene>
<dbReference type="InterPro" id="IPR052841">
    <property type="entry name" value="PMP_oxidase-like"/>
</dbReference>
<evidence type="ECO:0000313" key="2">
    <source>
        <dbReference type="EMBL" id="RFU77779.1"/>
    </source>
</evidence>
<name>A0A395NP62_TRIAR</name>
<accession>A0A395NP62</accession>
<sequence length="299" mass="32327">MGSGTLLTVCWLTQRGPSPFLPSPTLEPMGLLAWGSADRAVGKIQGRESFFDVTLERLYISARQNENMDKIPLNYEASEGDTHKRQTSTLPTEVVQCLENARFLHLATCTDNVPNVSLMNYTYLPSSAYSASPVIIMTSNPASRKTANIAANPNVSLLVHDWVSHRPPTQGRRMSGGSPGPEASSSLAALLLNLNTSAMSSISATIGGAARVAPIGSAEEKYYVEQHLENNTFEEGVPLFQPASNTDSRENDRTGGHFVAGEEVRVIVVDIQNVRISDWKGTVRDWELVSDAPLLNGGA</sequence>
<dbReference type="GO" id="GO:0005737">
    <property type="term" value="C:cytoplasm"/>
    <property type="evidence" value="ECO:0007669"/>
    <property type="project" value="TreeGrafter"/>
</dbReference>
<reference evidence="2 3" key="1">
    <citation type="journal article" date="2018" name="PLoS Pathog.">
        <title>Evolution of structural diversity of trichothecenes, a family of toxins produced by plant pathogenic and entomopathogenic fungi.</title>
        <authorList>
            <person name="Proctor R.H."/>
            <person name="McCormick S.P."/>
            <person name="Kim H.S."/>
            <person name="Cardoza R.E."/>
            <person name="Stanley A.M."/>
            <person name="Lindo L."/>
            <person name="Kelly A."/>
            <person name="Brown D.W."/>
            <person name="Lee T."/>
            <person name="Vaughan M.M."/>
            <person name="Alexander N.J."/>
            <person name="Busman M."/>
            <person name="Gutierrez S."/>
        </authorList>
    </citation>
    <scope>NUCLEOTIDE SEQUENCE [LARGE SCALE GENOMIC DNA]</scope>
    <source>
        <strain evidence="2 3">IBT 40837</strain>
    </source>
</reference>
<organism evidence="2 3">
    <name type="scientific">Trichoderma arundinaceum</name>
    <dbReference type="NCBI Taxonomy" id="490622"/>
    <lineage>
        <taxon>Eukaryota</taxon>
        <taxon>Fungi</taxon>
        <taxon>Dikarya</taxon>
        <taxon>Ascomycota</taxon>
        <taxon>Pezizomycotina</taxon>
        <taxon>Sordariomycetes</taxon>
        <taxon>Hypocreomycetidae</taxon>
        <taxon>Hypocreales</taxon>
        <taxon>Hypocreaceae</taxon>
        <taxon>Trichoderma</taxon>
    </lineage>
</organism>
<keyword evidence="3" id="KW-1185">Reference proteome</keyword>
<comment type="caution">
    <text evidence="2">The sequence shown here is derived from an EMBL/GenBank/DDBJ whole genome shotgun (WGS) entry which is preliminary data.</text>
</comment>
<dbReference type="PANTHER" id="PTHR28040:SF1">
    <property type="entry name" value="PYRIDOXAMINE 5'-PHOSPHATE OXIDASE YLR456W HOMOLOG-RELATED"/>
    <property type="match status" value="1"/>
</dbReference>
<dbReference type="PANTHER" id="PTHR28040">
    <property type="entry name" value="PYRIDOXAMINE 5'-PHOSPHATE OXIDASE YLR456W HOMOLOG-RELATED"/>
    <property type="match status" value="1"/>
</dbReference>
<dbReference type="GO" id="GO:0005634">
    <property type="term" value="C:nucleus"/>
    <property type="evidence" value="ECO:0007669"/>
    <property type="project" value="TreeGrafter"/>
</dbReference>
<dbReference type="InterPro" id="IPR011576">
    <property type="entry name" value="Pyridox_Oxase_N"/>
</dbReference>
<evidence type="ECO:0000313" key="3">
    <source>
        <dbReference type="Proteomes" id="UP000266272"/>
    </source>
</evidence>
<proteinExistence type="predicted"/>